<protein>
    <submittedName>
        <fullName evidence="5">LuxR C-terminal-related transcriptional regulator</fullName>
    </submittedName>
</protein>
<dbReference type="Gene3D" id="1.10.10.10">
    <property type="entry name" value="Winged helix-like DNA-binding domain superfamily/Winged helix DNA-binding domain"/>
    <property type="match status" value="1"/>
</dbReference>
<dbReference type="InterPro" id="IPR011990">
    <property type="entry name" value="TPR-like_helical_dom_sf"/>
</dbReference>
<dbReference type="InterPro" id="IPR036388">
    <property type="entry name" value="WH-like_DNA-bd_sf"/>
</dbReference>
<dbReference type="InterPro" id="IPR059106">
    <property type="entry name" value="WHD_MalT"/>
</dbReference>
<comment type="caution">
    <text evidence="5">The sequence shown here is derived from an EMBL/GenBank/DDBJ whole genome shotgun (WGS) entry which is preliminary data.</text>
</comment>
<dbReference type="Gene3D" id="1.25.40.10">
    <property type="entry name" value="Tetratricopeptide repeat domain"/>
    <property type="match status" value="1"/>
</dbReference>
<keyword evidence="6" id="KW-1185">Reference proteome</keyword>
<evidence type="ECO:0000256" key="3">
    <source>
        <dbReference type="ARBA" id="ARBA00023163"/>
    </source>
</evidence>
<keyword evidence="2" id="KW-0238">DNA-binding</keyword>
<evidence type="ECO:0000256" key="2">
    <source>
        <dbReference type="ARBA" id="ARBA00023125"/>
    </source>
</evidence>
<evidence type="ECO:0000256" key="1">
    <source>
        <dbReference type="ARBA" id="ARBA00023015"/>
    </source>
</evidence>
<dbReference type="SUPFAM" id="SSF52540">
    <property type="entry name" value="P-loop containing nucleoside triphosphate hydrolases"/>
    <property type="match status" value="1"/>
</dbReference>
<proteinExistence type="predicted"/>
<reference evidence="6" key="1">
    <citation type="journal article" date="2019" name="Int. J. Syst. Evol. Microbiol.">
        <title>The Global Catalogue of Microorganisms (GCM) 10K type strain sequencing project: providing services to taxonomists for standard genome sequencing and annotation.</title>
        <authorList>
            <consortium name="The Broad Institute Genomics Platform"/>
            <consortium name="The Broad Institute Genome Sequencing Center for Infectious Disease"/>
            <person name="Wu L."/>
            <person name="Ma J."/>
        </authorList>
    </citation>
    <scope>NUCLEOTIDE SEQUENCE [LARGE SCALE GENOMIC DNA]</scope>
    <source>
        <strain evidence="6">CCUG 52537</strain>
    </source>
</reference>
<dbReference type="PRINTS" id="PR00038">
    <property type="entry name" value="HTHLUXR"/>
</dbReference>
<name>A0ABW3C378_SPHXN</name>
<dbReference type="InterPro" id="IPR000792">
    <property type="entry name" value="Tscrpt_reg_LuxR_C"/>
</dbReference>
<dbReference type="InterPro" id="IPR027417">
    <property type="entry name" value="P-loop_NTPase"/>
</dbReference>
<dbReference type="Proteomes" id="UP001597124">
    <property type="component" value="Unassembled WGS sequence"/>
</dbReference>
<dbReference type="Pfam" id="PF00196">
    <property type="entry name" value="GerE"/>
    <property type="match status" value="1"/>
</dbReference>
<gene>
    <name evidence="5" type="ORF">ACFQ00_10055</name>
</gene>
<evidence type="ECO:0000313" key="5">
    <source>
        <dbReference type="EMBL" id="MFD0848663.1"/>
    </source>
</evidence>
<evidence type="ECO:0000259" key="4">
    <source>
        <dbReference type="PROSITE" id="PS50043"/>
    </source>
</evidence>
<dbReference type="InterPro" id="IPR016032">
    <property type="entry name" value="Sig_transdc_resp-reg_C-effctor"/>
</dbReference>
<organism evidence="5 6">
    <name type="scientific">Sphingosinicella xenopeptidilytica</name>
    <dbReference type="NCBI Taxonomy" id="364098"/>
    <lineage>
        <taxon>Bacteria</taxon>
        <taxon>Pseudomonadati</taxon>
        <taxon>Pseudomonadota</taxon>
        <taxon>Alphaproteobacteria</taxon>
        <taxon>Sphingomonadales</taxon>
        <taxon>Sphingosinicellaceae</taxon>
        <taxon>Sphingosinicella</taxon>
    </lineage>
</organism>
<dbReference type="PANTHER" id="PTHR44688:SF16">
    <property type="entry name" value="DNA-BINDING TRANSCRIPTIONAL ACTIVATOR DEVR_DOSR"/>
    <property type="match status" value="1"/>
</dbReference>
<dbReference type="SUPFAM" id="SSF48452">
    <property type="entry name" value="TPR-like"/>
    <property type="match status" value="1"/>
</dbReference>
<dbReference type="PANTHER" id="PTHR44688">
    <property type="entry name" value="DNA-BINDING TRANSCRIPTIONAL ACTIVATOR DEVR_DOSR"/>
    <property type="match status" value="1"/>
</dbReference>
<feature type="domain" description="HTH luxR-type" evidence="4">
    <location>
        <begin position="867"/>
        <end position="932"/>
    </location>
</feature>
<dbReference type="EMBL" id="JBHTIK010000005">
    <property type="protein sequence ID" value="MFD0848663.1"/>
    <property type="molecule type" value="Genomic_DNA"/>
</dbReference>
<dbReference type="Gene3D" id="3.40.50.300">
    <property type="entry name" value="P-loop containing nucleotide triphosphate hydrolases"/>
    <property type="match status" value="1"/>
</dbReference>
<keyword evidence="3" id="KW-0804">Transcription</keyword>
<dbReference type="SUPFAM" id="SSF46894">
    <property type="entry name" value="C-terminal effector domain of the bipartite response regulators"/>
    <property type="match status" value="1"/>
</dbReference>
<dbReference type="PROSITE" id="PS50043">
    <property type="entry name" value="HTH_LUXR_2"/>
    <property type="match status" value="1"/>
</dbReference>
<accession>A0ABW3C378</accession>
<dbReference type="SMART" id="SM00421">
    <property type="entry name" value="HTH_LUXR"/>
    <property type="match status" value="1"/>
</dbReference>
<dbReference type="Pfam" id="PF25873">
    <property type="entry name" value="WHD_MalT"/>
    <property type="match status" value="1"/>
</dbReference>
<keyword evidence="1" id="KW-0805">Transcription regulation</keyword>
<evidence type="ECO:0000313" key="6">
    <source>
        <dbReference type="Proteomes" id="UP001597124"/>
    </source>
</evidence>
<dbReference type="RefSeq" id="WP_381489802.1">
    <property type="nucleotide sequence ID" value="NZ_JBHTIK010000005.1"/>
</dbReference>
<dbReference type="CDD" id="cd06170">
    <property type="entry name" value="LuxR_C_like"/>
    <property type="match status" value="1"/>
</dbReference>
<sequence>MIDGFRHLRRVKTRMSDRQFMTDREVPLSQLGAPIEKTGFHVKTLKRRATNSRVEPPAPRGGRLCERRELLESLDASLENRVTLVIAPAGYGKTTLLAQWCLMKADSQAMIAYYSASEHDRDPTTFLTMIAHALIAAGVDLGQGSALDDDNVQDDITLDDILLGLELAGQPMALVIDDFERVNDPAITNIMQAFIEHAPPLLHFVIASRTFPNIPLSALELEGKLRMIDTYQLRLRRDELAWMLDLDSTGPEIAEVALQTQGWPVTAELYRLWRQRRGVHDERATFGGHVAEVHNYLAEQLFSSLPKDHLDLLIDIADRPEVSAELADAMRGRDDSASLLMAAAHNMSSLMWTGREHGAMVYRLHPLLLEHLRQRLSQNPRRRQELSIRAAHWYMAEVRYPEAIRAAIDSHSVDTVHHIVGQLRPMHIMVAGGAVSLRTILRELSDDVMQMHPNLQIMAALAHFKGGFFAESRSMIARLREETENFTIDPDGHPDWLLIDGSFVDLIALCQVSRCGPEAIRLHDIVRAAAAQDPVMWGACEIVMMLVHQIHGNFDAAEVAIARARDVYRTIAHSRYSGNQIIGHEMLIHTARGQMRRAMDVIAGYKKESEFDASYDAGTPTLSKLILAVIRYEREYSDHAVETLKTHQIEHRKAESWFDQYAISIPPIATRLFVREGAQAALDYIAEERFHATGGLEALPDFLTFLEIEYLARSGDAESARHLADGIALKACAYGKDDIADLRGWRERDASLVALFRLQMACAEYDEAEETAQTLLKHGAAGGRLRALIKGHIFTALTLITRKQTGARERIYEAVMLAYPEGFVAPFAEEGGALLSVIDELLNGDAIDGYARRHLEEVHRAIRGAMARIDSMDLNARELEIVRHLADGLSNKVIARRMGITDHTVKFHLKKVFSKLKVSSRRAAVAKAVASNVLE</sequence>